<protein>
    <recommendedName>
        <fullName evidence="4">Membrane-spanning protein</fullName>
    </recommendedName>
</protein>
<gene>
    <name evidence="2" type="ORF">T472_0215015</name>
</gene>
<feature type="transmembrane region" description="Helical" evidence="1">
    <location>
        <begin position="62"/>
        <end position="84"/>
    </location>
</feature>
<dbReference type="STRING" id="994573.T472_0215015"/>
<evidence type="ECO:0000313" key="3">
    <source>
        <dbReference type="Proteomes" id="UP000017747"/>
    </source>
</evidence>
<feature type="transmembrane region" description="Helical" evidence="1">
    <location>
        <begin position="7"/>
        <end position="26"/>
    </location>
</feature>
<feature type="transmembrane region" description="Helical" evidence="1">
    <location>
        <begin position="32"/>
        <end position="50"/>
    </location>
</feature>
<keyword evidence="1" id="KW-1133">Transmembrane helix</keyword>
<dbReference type="AlphaFoldDB" id="V7I4B7"/>
<keyword evidence="1" id="KW-0812">Transmembrane</keyword>
<feature type="transmembrane region" description="Helical" evidence="1">
    <location>
        <begin position="119"/>
        <end position="135"/>
    </location>
</feature>
<evidence type="ECO:0000313" key="2">
    <source>
        <dbReference type="EMBL" id="ETA79832.1"/>
    </source>
</evidence>
<dbReference type="RefSeq" id="WP_023389046.1">
    <property type="nucleotide sequence ID" value="NZ_AXUN02000198.1"/>
</dbReference>
<dbReference type="OrthoDB" id="4966203at2"/>
<reference evidence="2 3" key="1">
    <citation type="journal article" date="2014" name="Genome Announc.">
        <title>Genome Sequence of Youngiibacter fragilis, the Type Strain of the Genus Youngiibacter.</title>
        <authorList>
            <person name="Wawrik C.B."/>
            <person name="Callaghan A.V."/>
            <person name="Stamps B.W."/>
            <person name="Wawrik B."/>
        </authorList>
    </citation>
    <scope>NUCLEOTIDE SEQUENCE [LARGE SCALE GENOMIC DNA]</scope>
    <source>
        <strain evidence="2 3">232.1</strain>
    </source>
</reference>
<dbReference type="Proteomes" id="UP000017747">
    <property type="component" value="Unassembled WGS sequence"/>
</dbReference>
<feature type="transmembrane region" description="Helical" evidence="1">
    <location>
        <begin position="155"/>
        <end position="173"/>
    </location>
</feature>
<keyword evidence="3" id="KW-1185">Reference proteome</keyword>
<comment type="caution">
    <text evidence="2">The sequence shown here is derived from an EMBL/GenBank/DDBJ whole genome shotgun (WGS) entry which is preliminary data.</text>
</comment>
<dbReference type="EMBL" id="AXUN02000198">
    <property type="protein sequence ID" value="ETA79832.1"/>
    <property type="molecule type" value="Genomic_DNA"/>
</dbReference>
<sequence length="182" mass="20288">MKRKPLFPETAVAILFICCAFYFFMTEGTSDKSLQSAISAAFILLFLFLYSGRGRAKLTTRLIFTGWFVMATFIGVILSVYVLLPWYDSLVHLITGACLVYLAKDAIRQEGNAQWGRALYAFFFSVSLSTFWEIYEFGVDFLGADSQHGSLSDTMWDLIFGAVGAAASAIALYHMSKGKMKP</sequence>
<evidence type="ECO:0008006" key="4">
    <source>
        <dbReference type="Google" id="ProtNLM"/>
    </source>
</evidence>
<name>V7I4B7_9CLOT</name>
<evidence type="ECO:0000256" key="1">
    <source>
        <dbReference type="SAM" id="Phobius"/>
    </source>
</evidence>
<proteinExistence type="predicted"/>
<feature type="transmembrane region" description="Helical" evidence="1">
    <location>
        <begin position="90"/>
        <end position="107"/>
    </location>
</feature>
<dbReference type="Pfam" id="PF09997">
    <property type="entry name" value="DUF2238"/>
    <property type="match status" value="1"/>
</dbReference>
<keyword evidence="1" id="KW-0472">Membrane</keyword>
<organism evidence="2 3">
    <name type="scientific">Youngiibacter fragilis 232.1</name>
    <dbReference type="NCBI Taxonomy" id="994573"/>
    <lineage>
        <taxon>Bacteria</taxon>
        <taxon>Bacillati</taxon>
        <taxon>Bacillota</taxon>
        <taxon>Clostridia</taxon>
        <taxon>Eubacteriales</taxon>
        <taxon>Clostridiaceae</taxon>
        <taxon>Youngiibacter</taxon>
    </lineage>
</organism>
<accession>V7I4B7</accession>
<dbReference type="InterPro" id="IPR014509">
    <property type="entry name" value="YjdF-like"/>
</dbReference>